<evidence type="ECO:0000313" key="2">
    <source>
        <dbReference type="EMBL" id="SDZ27398.1"/>
    </source>
</evidence>
<keyword evidence="1" id="KW-0472">Membrane</keyword>
<evidence type="ECO:0000313" key="3">
    <source>
        <dbReference type="Proteomes" id="UP000199515"/>
    </source>
</evidence>
<feature type="transmembrane region" description="Helical" evidence="1">
    <location>
        <begin position="177"/>
        <end position="198"/>
    </location>
</feature>
<evidence type="ECO:0000256" key="1">
    <source>
        <dbReference type="SAM" id="Phobius"/>
    </source>
</evidence>
<dbReference type="OrthoDB" id="9803163at2"/>
<dbReference type="Proteomes" id="UP000199515">
    <property type="component" value="Unassembled WGS sequence"/>
</dbReference>
<accession>A0A1H3RQ73</accession>
<feature type="transmembrane region" description="Helical" evidence="1">
    <location>
        <begin position="153"/>
        <end position="171"/>
    </location>
</feature>
<sequence>MVPTPEQTMVHSYLFLRRVIGGVGVALPVVLIVGQFLLTGELLTSISGYYYGDLRDLFVGGMCAAGVFLLCYYGKNRTENIAGYVAGAGAIGLALCPTRPVNPTEVQQALGIAHVVSAAVFFLTLAYFCIGLFPEPVEPGSRQDVRNRVYRACGWTILGCLVLIVLSGRIFEEEIRALRPILWLESAATFAFGVAWMIKGHTLLRDKKPAVAAEALTG</sequence>
<proteinExistence type="predicted"/>
<dbReference type="RefSeq" id="WP_091298094.1">
    <property type="nucleotide sequence ID" value="NZ_FNON01000011.1"/>
</dbReference>
<protein>
    <recommendedName>
        <fullName evidence="4">DUF998 domain-containing protein</fullName>
    </recommendedName>
</protein>
<reference evidence="2 3" key="1">
    <citation type="submission" date="2016-10" db="EMBL/GenBank/DDBJ databases">
        <authorList>
            <person name="de Groot N.N."/>
        </authorList>
    </citation>
    <scope>NUCLEOTIDE SEQUENCE [LARGE SCALE GENOMIC DNA]</scope>
    <source>
        <strain evidence="2 3">CPCC 202699</strain>
    </source>
</reference>
<keyword evidence="1" id="KW-1133">Transmembrane helix</keyword>
<organism evidence="2 3">
    <name type="scientific">Amycolatopsis xylanica</name>
    <dbReference type="NCBI Taxonomy" id="589385"/>
    <lineage>
        <taxon>Bacteria</taxon>
        <taxon>Bacillati</taxon>
        <taxon>Actinomycetota</taxon>
        <taxon>Actinomycetes</taxon>
        <taxon>Pseudonocardiales</taxon>
        <taxon>Pseudonocardiaceae</taxon>
        <taxon>Amycolatopsis</taxon>
    </lineage>
</organism>
<feature type="transmembrane region" description="Helical" evidence="1">
    <location>
        <begin position="81"/>
        <end position="100"/>
    </location>
</feature>
<feature type="transmembrane region" description="Helical" evidence="1">
    <location>
        <begin position="112"/>
        <end position="133"/>
    </location>
</feature>
<name>A0A1H3RQ73_9PSEU</name>
<feature type="transmembrane region" description="Helical" evidence="1">
    <location>
        <begin position="57"/>
        <end position="74"/>
    </location>
</feature>
<dbReference type="EMBL" id="FNON01000011">
    <property type="protein sequence ID" value="SDZ27398.1"/>
    <property type="molecule type" value="Genomic_DNA"/>
</dbReference>
<dbReference type="AlphaFoldDB" id="A0A1H3RQ73"/>
<dbReference type="STRING" id="589385.SAMN05421504_111232"/>
<keyword evidence="1" id="KW-0812">Transmembrane</keyword>
<feature type="transmembrane region" description="Helical" evidence="1">
    <location>
        <begin position="19"/>
        <end position="37"/>
    </location>
</feature>
<evidence type="ECO:0008006" key="4">
    <source>
        <dbReference type="Google" id="ProtNLM"/>
    </source>
</evidence>
<gene>
    <name evidence="2" type="ORF">SAMN05421504_111232</name>
</gene>
<keyword evidence="3" id="KW-1185">Reference proteome</keyword>